<keyword evidence="1" id="KW-0472">Membrane</keyword>
<sequence length="173" mass="18677">MDVSTLYLYALAAAACGVFVSILFSDVIPGVDQIFHPTLILSFVIITSAIGFGLEQLSPLRSMLILIISSVIALLVTTLMHIFLFVPMAQAEQSLGFSEQMLEGRSATVIVPIPTEGYGEILLDDVSGRVSKSAVLFEGPALPQGTKVLVIEIKQGVASVVTYPQQWKKEMFT</sequence>
<feature type="transmembrane region" description="Helical" evidence="1">
    <location>
        <begin position="60"/>
        <end position="86"/>
    </location>
</feature>
<feature type="domain" description="Membrane protein NfeD2 N-terminal transmembrane" evidence="2">
    <location>
        <begin position="2"/>
        <end position="93"/>
    </location>
</feature>
<dbReference type="Proteomes" id="UP000053797">
    <property type="component" value="Unassembled WGS sequence"/>
</dbReference>
<protein>
    <submittedName>
        <fullName evidence="4">NfeD family protein</fullName>
    </submittedName>
</protein>
<dbReference type="OrthoDB" id="1683445at2"/>
<proteinExistence type="predicted"/>
<evidence type="ECO:0000256" key="1">
    <source>
        <dbReference type="SAM" id="Phobius"/>
    </source>
</evidence>
<dbReference type="EMBL" id="JBAWKY010000003">
    <property type="protein sequence ID" value="MEI4463157.1"/>
    <property type="molecule type" value="Genomic_DNA"/>
</dbReference>
<dbReference type="Pfam" id="PF25842">
    <property type="entry name" value="NfeD_TM"/>
    <property type="match status" value="1"/>
</dbReference>
<reference evidence="4 6" key="2">
    <citation type="submission" date="2023-12" db="EMBL/GenBank/DDBJ databases">
        <authorList>
            <person name="Easwaran N."/>
            <person name="Lazarus H.P.S."/>
        </authorList>
    </citation>
    <scope>NUCLEOTIDE SEQUENCE [LARGE SCALE GENOMIC DNA]</scope>
    <source>
        <strain evidence="4 6">VIT-2023</strain>
    </source>
</reference>
<dbReference type="EMBL" id="LNQL01000003">
    <property type="protein sequence ID" value="KSU48752.1"/>
    <property type="molecule type" value="Genomic_DNA"/>
</dbReference>
<reference evidence="3 5" key="1">
    <citation type="journal article" date="2015" name="Int. J. Syst. Evol. Microbiol.">
        <title>Exiguobacterium enclense sp. nov., isolated from sediment.</title>
        <authorList>
            <person name="Dastager S.G."/>
            <person name="Mawlankar R."/>
            <person name="Sonalkar V.V."/>
            <person name="Thorat M.N."/>
            <person name="Mual P."/>
            <person name="Verma A."/>
            <person name="Krishnamurthi S."/>
            <person name="Tang S.K."/>
            <person name="Li W.J."/>
        </authorList>
    </citation>
    <scope>NUCLEOTIDE SEQUENCE [LARGE SCALE GENOMIC DNA]</scope>
    <source>
        <strain evidence="3 5">NIO-1109</strain>
    </source>
</reference>
<dbReference type="Proteomes" id="UP001387110">
    <property type="component" value="Unassembled WGS sequence"/>
</dbReference>
<dbReference type="Gene3D" id="2.40.50.140">
    <property type="entry name" value="Nucleic acid-binding proteins"/>
    <property type="match status" value="1"/>
</dbReference>
<feature type="transmembrane region" description="Helical" evidence="1">
    <location>
        <begin position="34"/>
        <end position="54"/>
    </location>
</feature>
<name>A0A0V8GEQ8_9BACL</name>
<organism evidence="3 5">
    <name type="scientific">Exiguobacterium indicum</name>
    <dbReference type="NCBI Taxonomy" id="296995"/>
    <lineage>
        <taxon>Bacteria</taxon>
        <taxon>Bacillati</taxon>
        <taxon>Bacillota</taxon>
        <taxon>Bacilli</taxon>
        <taxon>Bacillales</taxon>
        <taxon>Bacillales Family XII. Incertae Sedis</taxon>
        <taxon>Exiguobacterium</taxon>
    </lineage>
</organism>
<dbReference type="RefSeq" id="WP_055969938.1">
    <property type="nucleotide sequence ID" value="NZ_FMYN01000003.1"/>
</dbReference>
<dbReference type="InterPro" id="IPR058653">
    <property type="entry name" value="NfeD2_TM"/>
</dbReference>
<keyword evidence="1" id="KW-1133">Transmembrane helix</keyword>
<evidence type="ECO:0000259" key="2">
    <source>
        <dbReference type="Pfam" id="PF25842"/>
    </source>
</evidence>
<feature type="transmembrane region" description="Helical" evidence="1">
    <location>
        <begin position="6"/>
        <end position="27"/>
    </location>
</feature>
<accession>A0A0V8GEQ8</accession>
<dbReference type="InterPro" id="IPR012340">
    <property type="entry name" value="NA-bd_OB-fold"/>
</dbReference>
<gene>
    <name evidence="3" type="ORF">AS033_10505</name>
    <name evidence="4" type="ORF">SZL87_12015</name>
</gene>
<keyword evidence="1" id="KW-0812">Transmembrane</keyword>
<keyword evidence="6" id="KW-1185">Reference proteome</keyword>
<comment type="caution">
    <text evidence="3">The sequence shown here is derived from an EMBL/GenBank/DDBJ whole genome shotgun (WGS) entry which is preliminary data.</text>
</comment>
<dbReference type="AlphaFoldDB" id="A0A0V8GEQ8"/>
<evidence type="ECO:0000313" key="6">
    <source>
        <dbReference type="Proteomes" id="UP001387110"/>
    </source>
</evidence>
<evidence type="ECO:0000313" key="4">
    <source>
        <dbReference type="EMBL" id="MEI4463157.1"/>
    </source>
</evidence>
<evidence type="ECO:0000313" key="5">
    <source>
        <dbReference type="Proteomes" id="UP000053797"/>
    </source>
</evidence>
<evidence type="ECO:0000313" key="3">
    <source>
        <dbReference type="EMBL" id="KSU48752.1"/>
    </source>
</evidence>